<comment type="caution">
    <text evidence="5">The sequence shown here is derived from an EMBL/GenBank/DDBJ whole genome shotgun (WGS) entry which is preliminary data.</text>
</comment>
<dbReference type="InterPro" id="IPR018511">
    <property type="entry name" value="Hemolysin-typ_Ca-bd_CS"/>
</dbReference>
<evidence type="ECO:0000256" key="1">
    <source>
        <dbReference type="ARBA" id="ARBA00004613"/>
    </source>
</evidence>
<dbReference type="InterPro" id="IPR050557">
    <property type="entry name" value="RTX_toxin/Mannuronan_C5-epim"/>
</dbReference>
<feature type="coiled-coil region" evidence="3">
    <location>
        <begin position="7"/>
        <end position="50"/>
    </location>
</feature>
<keyword evidence="6" id="KW-1185">Reference proteome</keyword>
<evidence type="ECO:0000313" key="6">
    <source>
        <dbReference type="Proteomes" id="UP001501510"/>
    </source>
</evidence>
<comment type="subcellular location">
    <subcellularLocation>
        <location evidence="1">Secreted</location>
    </subcellularLocation>
</comment>
<dbReference type="EMBL" id="BAAACG010000001">
    <property type="protein sequence ID" value="GAA0731495.1"/>
    <property type="molecule type" value="Genomic_DNA"/>
</dbReference>
<dbReference type="InterPro" id="IPR011049">
    <property type="entry name" value="Serralysin-like_metalloprot_C"/>
</dbReference>
<gene>
    <name evidence="5" type="ORF">GCM10008906_00030</name>
</gene>
<dbReference type="Pfam" id="PF00353">
    <property type="entry name" value="HemolysinCabind"/>
    <property type="match status" value="3"/>
</dbReference>
<keyword evidence="2" id="KW-0964">Secreted</keyword>
<dbReference type="CDD" id="cd22249">
    <property type="entry name" value="UDM1_RNF168_RNF169-like"/>
    <property type="match status" value="1"/>
</dbReference>
<dbReference type="SUPFAM" id="SSF51120">
    <property type="entry name" value="beta-Roll"/>
    <property type="match status" value="2"/>
</dbReference>
<organism evidence="5 6">
    <name type="scientific">Clostridium oceanicum</name>
    <dbReference type="NCBI Taxonomy" id="1543"/>
    <lineage>
        <taxon>Bacteria</taxon>
        <taxon>Bacillati</taxon>
        <taxon>Bacillota</taxon>
        <taxon>Clostridia</taxon>
        <taxon>Eubacteriales</taxon>
        <taxon>Clostridiaceae</taxon>
        <taxon>Clostridium</taxon>
    </lineage>
</organism>
<dbReference type="PANTHER" id="PTHR38340:SF1">
    <property type="entry name" value="S-LAYER PROTEIN"/>
    <property type="match status" value="1"/>
</dbReference>
<evidence type="ECO:0008006" key="7">
    <source>
        <dbReference type="Google" id="ProtNLM"/>
    </source>
</evidence>
<proteinExistence type="predicted"/>
<protein>
    <recommendedName>
        <fullName evidence="7">Bifunctional hemolysin/adenylate cyclase</fullName>
    </recommendedName>
</protein>
<dbReference type="PROSITE" id="PS00330">
    <property type="entry name" value="HEMOLYSIN_CALCIUM"/>
    <property type="match status" value="2"/>
</dbReference>
<evidence type="ECO:0000256" key="2">
    <source>
        <dbReference type="ARBA" id="ARBA00022525"/>
    </source>
</evidence>
<feature type="region of interest" description="Disordered" evidence="4">
    <location>
        <begin position="376"/>
        <end position="399"/>
    </location>
</feature>
<dbReference type="PRINTS" id="PR00313">
    <property type="entry name" value="CABNDNGRPT"/>
</dbReference>
<dbReference type="InterPro" id="IPR001343">
    <property type="entry name" value="Hemolysn_Ca-bd"/>
</dbReference>
<accession>A0ABN1J7U6</accession>
<name>A0ABN1J7U6_9CLOT</name>
<dbReference type="Proteomes" id="UP001501510">
    <property type="component" value="Unassembled WGS sequence"/>
</dbReference>
<keyword evidence="3" id="KW-0175">Coiled coil</keyword>
<dbReference type="RefSeq" id="WP_343757549.1">
    <property type="nucleotide sequence ID" value="NZ_BAAACG010000001.1"/>
</dbReference>
<evidence type="ECO:0000256" key="3">
    <source>
        <dbReference type="SAM" id="Coils"/>
    </source>
</evidence>
<sequence length="1277" mass="140336">MYDYEGYQEAREIYEAEQRRRQEEEARLEVQRKEEEHKRLVEQKRQEQLQKLLTTTEHTEDLEGLNIQQIESAPRIQQEERIKMLSFLNSGNNGSSIDSNQNSDKNILMQFLETIKNEYHKEEERVDSLQQYITSETNTATEEQERFANEIADKLFGEFELTEEDKLAIKNLTGRERVGLAGLIYGGITGATQLHTQATGQSHIKVSGLLSRWVKDPVSMLAMGNIIYKAVKDFEDGASTTEVFSFISQVSVSMFSTANFINSFVEAKTESLTNGKSFLETLREKYTTSNMLEQKYRYTYNFDTDTHSLQSTRFVSKDVSDIVATDPMAGGTYRPLNPDGVVPPKVPDVPNGINFGHGSVSDVVATSGIQGTYRPLGSGVGNVDPPKLPSQSLTPDAPHGGKGAKILGGLAIAADLAWVGSAIANVADGEAKPSEIMDLVGSVIATAGDVVGLAGGPIGEVVGMAISALGGVVSAAGGLADLKSDSSPAEVGRAVGNFFLALNPLLPSVESVETAIEYQKLKDSADNEVDRIIYDALHKIASLDCTPLINLTHGIYNEAIRDDAAEELRDKFGSFDNMMKQYIISDSEFQNNLKNVANFLKQNAHTDHTQFLTAYLTPAQVKEIFGDEADYRSGYDIRNIDTNLMIKGQKDEEFSYYRGSDVFELKEASGLTILPAGARMKNIGGRKVLDTVSLGYGIGRKVITDESGKEVKNPRVIDTATRISYNKSQLQAFINEFKRQHTERYISGYTSGGCIPGACGLGREPIYSERVDPQWQNPVVWLDLVDDLSGVELTNPEKQYETMFPEINNRVISTMSDVVYPNINLSAGDDDAIFSDVVRAYNGALSVVKVRADGGEGTDILDLSGLKENDDQTFDFKYSVKDNNLSYLRKNGDGKDYDLSFSSFEEIRLTKENNRISMKDDSDIVLNEDQKPKEIRIIGAGAKENYIDFSTVEGASLYFQGSLKSTNKISGTENNDVIGLSKVEDESTLGSLTAYGNNGNDMLLGGDFRIAGMSSFVSDDYDGWHDYDNEVYTINVNRTSLRRYGGSIKNELHGGNGNDYIKGRGDYNVLYGDSGSDIIQGSDRRGLNILSGGSGNDILLAGNFDTELNGDEGKDTLNGNDGRDVINGGTGDDYLSGGNGADNFVFSNDFGKDTIKDYESQDKLIFDSTSGVSSINDLVFMENEEQNYLALIHDYDVVKIQDFDDSKSLNIRIGDKVVDSNTIESLIESSVGFNDYKDAVVSQIGNLKERERVLNSISYSTQNQYSAAFSGSNNGQV</sequence>
<evidence type="ECO:0000256" key="4">
    <source>
        <dbReference type="SAM" id="MobiDB-lite"/>
    </source>
</evidence>
<reference evidence="5 6" key="1">
    <citation type="journal article" date="2019" name="Int. J. Syst. Evol. Microbiol.">
        <title>The Global Catalogue of Microorganisms (GCM) 10K type strain sequencing project: providing services to taxonomists for standard genome sequencing and annotation.</title>
        <authorList>
            <consortium name="The Broad Institute Genomics Platform"/>
            <consortium name="The Broad Institute Genome Sequencing Center for Infectious Disease"/>
            <person name="Wu L."/>
            <person name="Ma J."/>
        </authorList>
    </citation>
    <scope>NUCLEOTIDE SEQUENCE [LARGE SCALE GENOMIC DNA]</scope>
    <source>
        <strain evidence="5 6">JCM 1407</strain>
    </source>
</reference>
<evidence type="ECO:0000313" key="5">
    <source>
        <dbReference type="EMBL" id="GAA0731495.1"/>
    </source>
</evidence>
<dbReference type="Gene3D" id="2.150.10.10">
    <property type="entry name" value="Serralysin-like metalloprotease, C-terminal"/>
    <property type="match status" value="1"/>
</dbReference>
<dbReference type="PANTHER" id="PTHR38340">
    <property type="entry name" value="S-LAYER PROTEIN"/>
    <property type="match status" value="1"/>
</dbReference>